<dbReference type="PANTHER" id="PTHR30483:SF37">
    <property type="entry name" value="ABC TRANSPORTER SUBSTRATE-BINDING PROTEIN"/>
    <property type="match status" value="1"/>
</dbReference>
<keyword evidence="2" id="KW-0732">Signal</keyword>
<evidence type="ECO:0000313" key="4">
    <source>
        <dbReference type="EMBL" id="PXV95675.1"/>
    </source>
</evidence>
<dbReference type="EMBL" id="QICS01000001">
    <property type="protein sequence ID" value="PXV95675.1"/>
    <property type="molecule type" value="Genomic_DNA"/>
</dbReference>
<dbReference type="Proteomes" id="UP000247523">
    <property type="component" value="Unassembled WGS sequence"/>
</dbReference>
<dbReference type="CDD" id="cd06340">
    <property type="entry name" value="PBP1_ABC_ligand_binding-like"/>
    <property type="match status" value="1"/>
</dbReference>
<organism evidence="4 5">
    <name type="scientific">Lachnotalea glycerini</name>
    <dbReference type="NCBI Taxonomy" id="1763509"/>
    <lineage>
        <taxon>Bacteria</taxon>
        <taxon>Bacillati</taxon>
        <taxon>Bacillota</taxon>
        <taxon>Clostridia</taxon>
        <taxon>Lachnospirales</taxon>
        <taxon>Lachnospiraceae</taxon>
        <taxon>Lachnotalea</taxon>
    </lineage>
</organism>
<name>A0A318ERS7_9FIRM</name>
<sequence>MNRNAKIICKYLGISLFITILLGGCTKYNEKQIEHNDYSQDESPISIKESKEETVKIGVLLPMSGAQSKAGQEVKAAMNMFVDIINESTDDIDIPLAQSQGLPNLGGRKIELVYGDLKSADTALSEAERLITSEGAVGICGLFSSANTKTAAVSTEKYGVPLMSEGTSPTLTQKGYEYFFRVFPDDTMYVEDSFLYLVELNETKQADIKTVALVSEDTEFGKNIANVEKECAEKYGFSIVENITYSSNATNLISESLKLKKADPDVVMMSSYISDVILYIKTFKQLNYSPKMIMGQRGGFMTSELFTALGSDAEGLCSTSAWSLDLQIPLVAKLGNLYKENYSDGVDMIADVLKCSTDLYVLCLAINQAGSTDADAIKEAMLNLIYPEDKLFIAGTGFNFNEVGQNVGTSALICQIKDGKYQTVYPDSIKAYDGLFPLPSWEEK</sequence>
<feature type="domain" description="Leucine-binding protein" evidence="3">
    <location>
        <begin position="54"/>
        <end position="417"/>
    </location>
</feature>
<dbReference type="PANTHER" id="PTHR30483">
    <property type="entry name" value="LEUCINE-SPECIFIC-BINDING PROTEIN"/>
    <property type="match status" value="1"/>
</dbReference>
<dbReference type="Pfam" id="PF13458">
    <property type="entry name" value="Peripla_BP_6"/>
    <property type="match status" value="1"/>
</dbReference>
<dbReference type="PROSITE" id="PS51257">
    <property type="entry name" value="PROKAR_LIPOPROTEIN"/>
    <property type="match status" value="1"/>
</dbReference>
<reference evidence="4 5" key="1">
    <citation type="submission" date="2018-05" db="EMBL/GenBank/DDBJ databases">
        <title>Genomic Encyclopedia of Type Strains, Phase IV (KMG-IV): sequencing the most valuable type-strain genomes for metagenomic binning, comparative biology and taxonomic classification.</title>
        <authorList>
            <person name="Goeker M."/>
        </authorList>
    </citation>
    <scope>NUCLEOTIDE SEQUENCE [LARGE SCALE GENOMIC DNA]</scope>
    <source>
        <strain evidence="4 5">DSM 28816</strain>
    </source>
</reference>
<accession>A0A318ERS7</accession>
<evidence type="ECO:0000256" key="1">
    <source>
        <dbReference type="ARBA" id="ARBA00010062"/>
    </source>
</evidence>
<dbReference type="InterPro" id="IPR028082">
    <property type="entry name" value="Peripla_BP_I"/>
</dbReference>
<comment type="similarity">
    <text evidence="1">Belongs to the leucine-binding protein family.</text>
</comment>
<comment type="caution">
    <text evidence="4">The sequence shown here is derived from an EMBL/GenBank/DDBJ whole genome shotgun (WGS) entry which is preliminary data.</text>
</comment>
<proteinExistence type="inferred from homology"/>
<dbReference type="InterPro" id="IPR028081">
    <property type="entry name" value="Leu-bd"/>
</dbReference>
<evidence type="ECO:0000256" key="2">
    <source>
        <dbReference type="ARBA" id="ARBA00022729"/>
    </source>
</evidence>
<dbReference type="InterPro" id="IPR051010">
    <property type="entry name" value="BCAA_transport"/>
</dbReference>
<evidence type="ECO:0000313" key="5">
    <source>
        <dbReference type="Proteomes" id="UP000247523"/>
    </source>
</evidence>
<dbReference type="RefSeq" id="WP_110290095.1">
    <property type="nucleotide sequence ID" value="NZ_QICS01000001.1"/>
</dbReference>
<dbReference type="SUPFAM" id="SSF53822">
    <property type="entry name" value="Periplasmic binding protein-like I"/>
    <property type="match status" value="1"/>
</dbReference>
<dbReference type="AlphaFoldDB" id="A0A318ERS7"/>
<protein>
    <submittedName>
        <fullName evidence="4">Amino acid/amide ABC transporter substrate-binding protein (HAAT family)</fullName>
    </submittedName>
</protein>
<dbReference type="Gene3D" id="3.40.50.2300">
    <property type="match status" value="2"/>
</dbReference>
<gene>
    <name evidence="4" type="ORF">C8E03_101305</name>
</gene>
<evidence type="ECO:0000259" key="3">
    <source>
        <dbReference type="Pfam" id="PF13458"/>
    </source>
</evidence>